<protein>
    <recommendedName>
        <fullName evidence="3">N-acetyltransferase domain-containing protein</fullName>
    </recommendedName>
</protein>
<dbReference type="KEGG" id="nre:BES08_11050"/>
<dbReference type="OrthoDB" id="6711434at2"/>
<name>A0A1D8A545_9SPHN</name>
<proteinExistence type="predicted"/>
<organism evidence="1 2">
    <name type="scientific">Novosphingobium resinovorum</name>
    <dbReference type="NCBI Taxonomy" id="158500"/>
    <lineage>
        <taxon>Bacteria</taxon>
        <taxon>Pseudomonadati</taxon>
        <taxon>Pseudomonadota</taxon>
        <taxon>Alphaproteobacteria</taxon>
        <taxon>Sphingomonadales</taxon>
        <taxon>Sphingomonadaceae</taxon>
        <taxon>Novosphingobium</taxon>
    </lineage>
</organism>
<sequence>MDSRVTVVPAERRHITTIANRLRDIDQEECAAMGRTAKAALRLAHTTSAKAWTAIVDGRPEAMFGVVVEDLISGIGTPWFLGTDEVYRHGRELLMWGPGFVSRLSDSSPTLRNLVSARNRQAIRLLERWGFTVEENEVVVRGVAFRHFEKVSA</sequence>
<gene>
    <name evidence="1" type="ORF">BES08_11050</name>
</gene>
<dbReference type="EMBL" id="CP017075">
    <property type="protein sequence ID" value="AOR77229.1"/>
    <property type="molecule type" value="Genomic_DNA"/>
</dbReference>
<evidence type="ECO:0000313" key="2">
    <source>
        <dbReference type="Proteomes" id="UP000094626"/>
    </source>
</evidence>
<dbReference type="SUPFAM" id="SSF55729">
    <property type="entry name" value="Acyl-CoA N-acyltransferases (Nat)"/>
    <property type="match status" value="1"/>
</dbReference>
<dbReference type="Proteomes" id="UP000094626">
    <property type="component" value="Chromosome"/>
</dbReference>
<dbReference type="InterPro" id="IPR016181">
    <property type="entry name" value="Acyl_CoA_acyltransferase"/>
</dbReference>
<accession>A0A1D8A545</accession>
<reference evidence="2" key="1">
    <citation type="journal article" date="2017" name="J. Biotechnol.">
        <title>Complete genome sequence of Novosphingobium resinovorum SA1, a versatile xenobiotic-degrading bacterium capable of utilizing sulfanilic acid.</title>
        <authorList>
            <person name="Hegedus B."/>
            <person name="Kos P.B."/>
            <person name="Balint B."/>
            <person name="Maroti G."/>
            <person name="Gan H.M."/>
            <person name="Perei K."/>
            <person name="Rakhely G."/>
        </authorList>
    </citation>
    <scope>NUCLEOTIDE SEQUENCE [LARGE SCALE GENOMIC DNA]</scope>
    <source>
        <strain evidence="2">SA1</strain>
    </source>
</reference>
<evidence type="ECO:0000313" key="1">
    <source>
        <dbReference type="EMBL" id="AOR77229.1"/>
    </source>
</evidence>
<dbReference type="AlphaFoldDB" id="A0A1D8A545"/>
<dbReference type="RefSeq" id="WP_069708297.1">
    <property type="nucleotide sequence ID" value="NZ_CP017075.1"/>
</dbReference>
<evidence type="ECO:0008006" key="3">
    <source>
        <dbReference type="Google" id="ProtNLM"/>
    </source>
</evidence>
<keyword evidence="2" id="KW-1185">Reference proteome</keyword>